<dbReference type="PANTHER" id="PTHR43640">
    <property type="entry name" value="OS07G0260300 PROTEIN"/>
    <property type="match status" value="1"/>
</dbReference>
<dbReference type="Pfam" id="PF00578">
    <property type="entry name" value="AhpC-TSA"/>
    <property type="match status" value="1"/>
</dbReference>
<feature type="domain" description="Thioredoxin" evidence="1">
    <location>
        <begin position="25"/>
        <end position="180"/>
    </location>
</feature>
<reference evidence="2 3" key="1">
    <citation type="submission" date="2019-02" db="EMBL/GenBank/DDBJ databases">
        <title>Bacterial novel species Emticicia sp. 17J42-9 isolated from soil.</title>
        <authorList>
            <person name="Jung H.-Y."/>
        </authorList>
    </citation>
    <scope>NUCLEOTIDE SEQUENCE [LARGE SCALE GENOMIC DNA]</scope>
    <source>
        <strain evidence="2 3">17J42-9</strain>
    </source>
</reference>
<dbReference type="RefSeq" id="WP_130020287.1">
    <property type="nucleotide sequence ID" value="NZ_SEWF01000008.1"/>
</dbReference>
<proteinExistence type="predicted"/>
<dbReference type="PANTHER" id="PTHR43640:SF1">
    <property type="entry name" value="THIOREDOXIN-DEPENDENT PEROXIREDOXIN"/>
    <property type="match status" value="1"/>
</dbReference>
<dbReference type="InterPro" id="IPR047262">
    <property type="entry name" value="PRX-like1"/>
</dbReference>
<name>A0A4Q5M1V9_9BACT</name>
<comment type="caution">
    <text evidence="2">The sequence shown here is derived from an EMBL/GenBank/DDBJ whole genome shotgun (WGS) entry which is preliminary data.</text>
</comment>
<keyword evidence="3" id="KW-1185">Reference proteome</keyword>
<organism evidence="2 3">
    <name type="scientific">Emticicia agri</name>
    <dbReference type="NCBI Taxonomy" id="2492393"/>
    <lineage>
        <taxon>Bacteria</taxon>
        <taxon>Pseudomonadati</taxon>
        <taxon>Bacteroidota</taxon>
        <taxon>Cytophagia</taxon>
        <taxon>Cytophagales</taxon>
        <taxon>Leadbetterellaceae</taxon>
        <taxon>Emticicia</taxon>
    </lineage>
</organism>
<dbReference type="Proteomes" id="UP000293162">
    <property type="component" value="Unassembled WGS sequence"/>
</dbReference>
<dbReference type="InterPro" id="IPR000866">
    <property type="entry name" value="AhpC/TSA"/>
</dbReference>
<accession>A0A4Q5M1V9</accession>
<dbReference type="AlphaFoldDB" id="A0A4Q5M1V9"/>
<dbReference type="Gene3D" id="3.40.30.10">
    <property type="entry name" value="Glutaredoxin"/>
    <property type="match status" value="1"/>
</dbReference>
<dbReference type="EMBL" id="SEWF01000008">
    <property type="protein sequence ID" value="RYU96306.1"/>
    <property type="molecule type" value="Genomic_DNA"/>
</dbReference>
<evidence type="ECO:0000259" key="1">
    <source>
        <dbReference type="PROSITE" id="PS51352"/>
    </source>
</evidence>
<dbReference type="InterPro" id="IPR036249">
    <property type="entry name" value="Thioredoxin-like_sf"/>
</dbReference>
<dbReference type="InterPro" id="IPR013766">
    <property type="entry name" value="Thioredoxin_domain"/>
</dbReference>
<dbReference type="OrthoDB" id="669323at2"/>
<protein>
    <submittedName>
        <fullName evidence="2">Redoxin domain-containing protein</fullName>
    </submittedName>
</protein>
<dbReference type="SUPFAM" id="SSF52833">
    <property type="entry name" value="Thioredoxin-like"/>
    <property type="match status" value="1"/>
</dbReference>
<gene>
    <name evidence="2" type="ORF">EWM59_07280</name>
</gene>
<dbReference type="PROSITE" id="PS51352">
    <property type="entry name" value="THIOREDOXIN_2"/>
    <property type="match status" value="1"/>
</dbReference>
<dbReference type="GO" id="GO:0016209">
    <property type="term" value="F:antioxidant activity"/>
    <property type="evidence" value="ECO:0007669"/>
    <property type="project" value="InterPro"/>
</dbReference>
<evidence type="ECO:0000313" key="3">
    <source>
        <dbReference type="Proteomes" id="UP000293162"/>
    </source>
</evidence>
<dbReference type="GO" id="GO:0016491">
    <property type="term" value="F:oxidoreductase activity"/>
    <property type="evidence" value="ECO:0007669"/>
    <property type="project" value="InterPro"/>
</dbReference>
<sequence>MSQLQIIKYEYIAKSTYKSLLLVIFYSFLNLPSFAQKLKSDTTLQFNFSDLSRNKGSVIVFFDTDCPICQKYTRLLKEINQQYSAQGIKVYVVYPHNHVDIAAIRGFKTEYQFDLPIYFDKKQKLLHQLKGSVTPEVFLLNNQGRTIYHGAIDNWFYGLGKSRTKATENYLLNAIDALIKGENIKITYHEPIGCAL</sequence>
<evidence type="ECO:0000313" key="2">
    <source>
        <dbReference type="EMBL" id="RYU96306.1"/>
    </source>
</evidence>